<reference evidence="2" key="1">
    <citation type="journal article" date="2023" name="Mol. Phylogenet. Evol.">
        <title>Genome-scale phylogeny and comparative genomics of the fungal order Sordariales.</title>
        <authorList>
            <person name="Hensen N."/>
            <person name="Bonometti L."/>
            <person name="Westerberg I."/>
            <person name="Brannstrom I.O."/>
            <person name="Guillou S."/>
            <person name="Cros-Aarteil S."/>
            <person name="Calhoun S."/>
            <person name="Haridas S."/>
            <person name="Kuo A."/>
            <person name="Mondo S."/>
            <person name="Pangilinan J."/>
            <person name="Riley R."/>
            <person name="LaButti K."/>
            <person name="Andreopoulos B."/>
            <person name="Lipzen A."/>
            <person name="Chen C."/>
            <person name="Yan M."/>
            <person name="Daum C."/>
            <person name="Ng V."/>
            <person name="Clum A."/>
            <person name="Steindorff A."/>
            <person name="Ohm R.A."/>
            <person name="Martin F."/>
            <person name="Silar P."/>
            <person name="Natvig D.O."/>
            <person name="Lalanne C."/>
            <person name="Gautier V."/>
            <person name="Ament-Velasquez S.L."/>
            <person name="Kruys A."/>
            <person name="Hutchinson M.I."/>
            <person name="Powell A.J."/>
            <person name="Barry K."/>
            <person name="Miller A.N."/>
            <person name="Grigoriev I.V."/>
            <person name="Debuchy R."/>
            <person name="Gladieux P."/>
            <person name="Hiltunen Thoren M."/>
            <person name="Johannesson H."/>
        </authorList>
    </citation>
    <scope>NUCLEOTIDE SEQUENCE</scope>
    <source>
        <strain evidence="2">CBS 508.74</strain>
    </source>
</reference>
<feature type="compositionally biased region" description="Basic residues" evidence="1">
    <location>
        <begin position="94"/>
        <end position="104"/>
    </location>
</feature>
<proteinExistence type="predicted"/>
<dbReference type="AlphaFoldDB" id="A0AAN6T8F6"/>
<dbReference type="EMBL" id="MU853370">
    <property type="protein sequence ID" value="KAK4107712.1"/>
    <property type="molecule type" value="Genomic_DNA"/>
</dbReference>
<dbReference type="RefSeq" id="XP_064665282.1">
    <property type="nucleotide sequence ID" value="XM_064809762.1"/>
</dbReference>
<dbReference type="GeneID" id="89933886"/>
<gene>
    <name evidence="2" type="ORF">N656DRAFT_470771</name>
</gene>
<evidence type="ECO:0000313" key="3">
    <source>
        <dbReference type="Proteomes" id="UP001302812"/>
    </source>
</evidence>
<keyword evidence="3" id="KW-1185">Reference proteome</keyword>
<evidence type="ECO:0000313" key="2">
    <source>
        <dbReference type="EMBL" id="KAK4107712.1"/>
    </source>
</evidence>
<protein>
    <submittedName>
        <fullName evidence="2">Uncharacterized protein</fullName>
    </submittedName>
</protein>
<sequence length="152" mass="16620">MMLIPPNTGAACPLQGSNWRLNATQSGSDSLIQPVSISIPQWHHYASESGAKLYLPSPEPRVYGMAPTCERFTCTETKSKPSAPKPCAPESRRPAARTRTRHPAKPGPAAARPRRSSRTGHGPESESINYKALSAHARWRFHLFLPTSAHSL</sequence>
<dbReference type="Proteomes" id="UP001302812">
    <property type="component" value="Unassembled WGS sequence"/>
</dbReference>
<feature type="region of interest" description="Disordered" evidence="1">
    <location>
        <begin position="75"/>
        <end position="126"/>
    </location>
</feature>
<accession>A0AAN6T8F6</accession>
<reference evidence="2" key="2">
    <citation type="submission" date="2023-05" db="EMBL/GenBank/DDBJ databases">
        <authorList>
            <consortium name="Lawrence Berkeley National Laboratory"/>
            <person name="Steindorff A."/>
            <person name="Hensen N."/>
            <person name="Bonometti L."/>
            <person name="Westerberg I."/>
            <person name="Brannstrom I.O."/>
            <person name="Guillou S."/>
            <person name="Cros-Aarteil S."/>
            <person name="Calhoun S."/>
            <person name="Haridas S."/>
            <person name="Kuo A."/>
            <person name="Mondo S."/>
            <person name="Pangilinan J."/>
            <person name="Riley R."/>
            <person name="Labutti K."/>
            <person name="Andreopoulos B."/>
            <person name="Lipzen A."/>
            <person name="Chen C."/>
            <person name="Yanf M."/>
            <person name="Daum C."/>
            <person name="Ng V."/>
            <person name="Clum A."/>
            <person name="Ohm R."/>
            <person name="Martin F."/>
            <person name="Silar P."/>
            <person name="Natvig D."/>
            <person name="Lalanne C."/>
            <person name="Gautier V."/>
            <person name="Ament-Velasquez S.L."/>
            <person name="Kruys A."/>
            <person name="Hutchinson M.I."/>
            <person name="Powell A.J."/>
            <person name="Barry K."/>
            <person name="Miller A.N."/>
            <person name="Grigoriev I.V."/>
            <person name="Debuchy R."/>
            <person name="Gladieux P."/>
            <person name="Thoren M.H."/>
            <person name="Johannesson H."/>
        </authorList>
    </citation>
    <scope>NUCLEOTIDE SEQUENCE</scope>
    <source>
        <strain evidence="2">CBS 508.74</strain>
    </source>
</reference>
<organism evidence="2 3">
    <name type="scientific">Canariomyces notabilis</name>
    <dbReference type="NCBI Taxonomy" id="2074819"/>
    <lineage>
        <taxon>Eukaryota</taxon>
        <taxon>Fungi</taxon>
        <taxon>Dikarya</taxon>
        <taxon>Ascomycota</taxon>
        <taxon>Pezizomycotina</taxon>
        <taxon>Sordariomycetes</taxon>
        <taxon>Sordariomycetidae</taxon>
        <taxon>Sordariales</taxon>
        <taxon>Chaetomiaceae</taxon>
        <taxon>Canariomyces</taxon>
    </lineage>
</organism>
<name>A0AAN6T8F6_9PEZI</name>
<evidence type="ECO:0000256" key="1">
    <source>
        <dbReference type="SAM" id="MobiDB-lite"/>
    </source>
</evidence>
<comment type="caution">
    <text evidence="2">The sequence shown here is derived from an EMBL/GenBank/DDBJ whole genome shotgun (WGS) entry which is preliminary data.</text>
</comment>